<evidence type="ECO:0000256" key="1">
    <source>
        <dbReference type="SAM" id="MobiDB-lite"/>
    </source>
</evidence>
<evidence type="ECO:0000313" key="2">
    <source>
        <dbReference type="EMBL" id="KAF9919656.1"/>
    </source>
</evidence>
<keyword evidence="3" id="KW-1185">Reference proteome</keyword>
<organism evidence="2 3">
    <name type="scientific">Modicella reniformis</name>
    <dbReference type="NCBI Taxonomy" id="1440133"/>
    <lineage>
        <taxon>Eukaryota</taxon>
        <taxon>Fungi</taxon>
        <taxon>Fungi incertae sedis</taxon>
        <taxon>Mucoromycota</taxon>
        <taxon>Mortierellomycotina</taxon>
        <taxon>Mortierellomycetes</taxon>
        <taxon>Mortierellales</taxon>
        <taxon>Mortierellaceae</taxon>
        <taxon>Modicella</taxon>
    </lineage>
</organism>
<proteinExistence type="predicted"/>
<feature type="non-terminal residue" evidence="2">
    <location>
        <position position="170"/>
    </location>
</feature>
<name>A0A9P6IHH9_9FUNG</name>
<feature type="region of interest" description="Disordered" evidence="1">
    <location>
        <begin position="138"/>
        <end position="170"/>
    </location>
</feature>
<feature type="compositionally biased region" description="Polar residues" evidence="1">
    <location>
        <begin position="139"/>
        <end position="161"/>
    </location>
</feature>
<dbReference type="EMBL" id="JAAAHW010011457">
    <property type="protein sequence ID" value="KAF9919656.1"/>
    <property type="molecule type" value="Genomic_DNA"/>
</dbReference>
<dbReference type="Proteomes" id="UP000749646">
    <property type="component" value="Unassembled WGS sequence"/>
</dbReference>
<dbReference type="AlphaFoldDB" id="A0A9P6IHH9"/>
<protein>
    <submittedName>
        <fullName evidence="2">Uncharacterized protein</fullName>
    </submittedName>
</protein>
<reference evidence="2" key="1">
    <citation type="journal article" date="2020" name="Fungal Divers.">
        <title>Resolving the Mortierellaceae phylogeny through synthesis of multi-gene phylogenetics and phylogenomics.</title>
        <authorList>
            <person name="Vandepol N."/>
            <person name="Liber J."/>
            <person name="Desiro A."/>
            <person name="Na H."/>
            <person name="Kennedy M."/>
            <person name="Barry K."/>
            <person name="Grigoriev I.V."/>
            <person name="Miller A.N."/>
            <person name="O'Donnell K."/>
            <person name="Stajich J.E."/>
            <person name="Bonito G."/>
        </authorList>
    </citation>
    <scope>NUCLEOTIDE SEQUENCE</scope>
    <source>
        <strain evidence="2">MES-2147</strain>
    </source>
</reference>
<dbReference type="OrthoDB" id="273181at2759"/>
<sequence>MVASLPPDSSRTTLDPVMDTVIPSSFTLINSEPLVYAIDAEQLFQLHQKFVSTPLPSKAMFPWLHGVDGTNNAQNYFFGIEHHLNQHYYTGTHFTRSGINADDGGFPTTTTRQLPVPEHRGLMFIHAGEHDPGRLVGSVSPSEILQPSPRSSTLPAASSQRSIHHAVSGH</sequence>
<gene>
    <name evidence="2" type="ORF">BGZ65_011926</name>
</gene>
<comment type="caution">
    <text evidence="2">The sequence shown here is derived from an EMBL/GenBank/DDBJ whole genome shotgun (WGS) entry which is preliminary data.</text>
</comment>
<evidence type="ECO:0000313" key="3">
    <source>
        <dbReference type="Proteomes" id="UP000749646"/>
    </source>
</evidence>
<accession>A0A9P6IHH9</accession>